<dbReference type="SMART" id="SM00443">
    <property type="entry name" value="G_patch"/>
    <property type="match status" value="1"/>
</dbReference>
<dbReference type="EMBL" id="OX395128">
    <property type="protein sequence ID" value="CAI5770678.1"/>
    <property type="molecule type" value="Genomic_DNA"/>
</dbReference>
<evidence type="ECO:0000256" key="1">
    <source>
        <dbReference type="ARBA" id="ARBA00007140"/>
    </source>
</evidence>
<proteinExistence type="inferred from homology"/>
<keyword evidence="8" id="KW-1185">Reference proteome</keyword>
<evidence type="ECO:0000259" key="6">
    <source>
        <dbReference type="PROSITE" id="PS50174"/>
    </source>
</evidence>
<dbReference type="Pfam" id="PF01585">
    <property type="entry name" value="G-patch"/>
    <property type="match status" value="1"/>
</dbReference>
<gene>
    <name evidence="7" type="ORF">PODLI_1B012766</name>
</gene>
<comment type="similarity">
    <text evidence="1">Belongs to the GPATCH11 family.</text>
</comment>
<dbReference type="PROSITE" id="PS50174">
    <property type="entry name" value="G_PATCH"/>
    <property type="match status" value="1"/>
</dbReference>
<evidence type="ECO:0000256" key="5">
    <source>
        <dbReference type="SAM" id="MobiDB-lite"/>
    </source>
</evidence>
<feature type="coiled-coil region" evidence="4">
    <location>
        <begin position="149"/>
        <end position="176"/>
    </location>
</feature>
<dbReference type="PANTHER" id="PTHR21032:SF0">
    <property type="entry name" value="G PATCH DOMAIN-CONTAINING PROTEIN 11"/>
    <property type="match status" value="1"/>
</dbReference>
<evidence type="ECO:0000256" key="4">
    <source>
        <dbReference type="SAM" id="Coils"/>
    </source>
</evidence>
<organism evidence="7 8">
    <name type="scientific">Podarcis lilfordi</name>
    <name type="common">Lilford's wall lizard</name>
    <dbReference type="NCBI Taxonomy" id="74358"/>
    <lineage>
        <taxon>Eukaryota</taxon>
        <taxon>Metazoa</taxon>
        <taxon>Chordata</taxon>
        <taxon>Craniata</taxon>
        <taxon>Vertebrata</taxon>
        <taxon>Euteleostomi</taxon>
        <taxon>Lepidosauria</taxon>
        <taxon>Squamata</taxon>
        <taxon>Bifurcata</taxon>
        <taxon>Unidentata</taxon>
        <taxon>Episquamata</taxon>
        <taxon>Laterata</taxon>
        <taxon>Lacertibaenia</taxon>
        <taxon>Lacertidae</taxon>
        <taxon>Podarcis</taxon>
    </lineage>
</organism>
<name>A0AA35P378_9SAUR</name>
<dbReference type="GO" id="GO:0003676">
    <property type="term" value="F:nucleic acid binding"/>
    <property type="evidence" value="ECO:0007669"/>
    <property type="project" value="InterPro"/>
</dbReference>
<feature type="region of interest" description="Disordered" evidence="5">
    <location>
        <begin position="72"/>
        <end position="97"/>
    </location>
</feature>
<dbReference type="InterPro" id="IPR039249">
    <property type="entry name" value="GPATCH11"/>
</dbReference>
<sequence length="296" mass="34482">MAHRSLPRDWNARGLGFTGWKRRAEAGKRSASGVLIPIMGDEEDDYMSDSFINVNQDIRPGMPMLRRTKEVFKKEEKQKEANERSRQKSIKEQEKEQRDTVLNIALGNENKGFAMLQKMGYKSGQPLGKSGKGIVEPIPLNITTGRSGLGHEEVKKRKAEENLENYRRKMHMRKQAEEQTADLFKLRLKTKQEQLQVKRDLVKSQKACQQLDMQKGLESPKEMWFWLQPEEEKEDDVDAEEEEEKEEDEFDESEKLIMLTAYLREEHLYCIWCGTTYDDKEDLSSNCPGDTFADHE</sequence>
<feature type="domain" description="G-patch" evidence="6">
    <location>
        <begin position="108"/>
        <end position="154"/>
    </location>
</feature>
<evidence type="ECO:0000313" key="8">
    <source>
        <dbReference type="Proteomes" id="UP001178461"/>
    </source>
</evidence>
<dbReference type="SMART" id="SM01173">
    <property type="entry name" value="DUF4187"/>
    <property type="match status" value="1"/>
</dbReference>
<dbReference type="InterPro" id="IPR000467">
    <property type="entry name" value="G_patch_dom"/>
</dbReference>
<dbReference type="GO" id="GO:0000776">
    <property type="term" value="C:kinetochore"/>
    <property type="evidence" value="ECO:0007669"/>
    <property type="project" value="TreeGrafter"/>
</dbReference>
<feature type="region of interest" description="Disordered" evidence="5">
    <location>
        <begin position="230"/>
        <end position="252"/>
    </location>
</feature>
<dbReference type="Pfam" id="PF13821">
    <property type="entry name" value="DUF4187"/>
    <property type="match status" value="1"/>
</dbReference>
<dbReference type="PANTHER" id="PTHR21032">
    <property type="entry name" value="G PATCH DOMAIN-CONTAINING PROTEIN 11"/>
    <property type="match status" value="1"/>
</dbReference>
<protein>
    <recommendedName>
        <fullName evidence="2">G patch domain-containing protein 11</fullName>
    </recommendedName>
    <alternativeName>
        <fullName evidence="3">Coiled-coil domain-containing protein 75</fullName>
    </alternativeName>
</protein>
<evidence type="ECO:0000256" key="3">
    <source>
        <dbReference type="ARBA" id="ARBA00030688"/>
    </source>
</evidence>
<accession>A0AA35P378</accession>
<evidence type="ECO:0000313" key="7">
    <source>
        <dbReference type="EMBL" id="CAI5770678.1"/>
    </source>
</evidence>
<keyword evidence="4" id="KW-0175">Coiled coil</keyword>
<dbReference type="AlphaFoldDB" id="A0AA35P378"/>
<reference evidence="7" key="1">
    <citation type="submission" date="2022-12" db="EMBL/GenBank/DDBJ databases">
        <authorList>
            <person name="Alioto T."/>
            <person name="Alioto T."/>
            <person name="Gomez Garrido J."/>
        </authorList>
    </citation>
    <scope>NUCLEOTIDE SEQUENCE</scope>
</reference>
<dbReference type="Proteomes" id="UP001178461">
    <property type="component" value="Chromosome 3"/>
</dbReference>
<dbReference type="InterPro" id="IPR025239">
    <property type="entry name" value="DUF4187"/>
</dbReference>
<evidence type="ECO:0000256" key="2">
    <source>
        <dbReference type="ARBA" id="ARBA00021978"/>
    </source>
</evidence>